<proteinExistence type="predicted"/>
<dbReference type="Proteomes" id="UP000193749">
    <property type="component" value="Unassembled WGS sequence"/>
</dbReference>
<dbReference type="Gene3D" id="3.30.565.10">
    <property type="entry name" value="Histidine kinase-like ATPase, C-terminal domain"/>
    <property type="match status" value="1"/>
</dbReference>
<dbReference type="Gene3D" id="6.10.340.10">
    <property type="match status" value="1"/>
</dbReference>
<organism evidence="14 15">
    <name type="scientific">Pantoea cypripedii</name>
    <name type="common">Pectobacterium cypripedii</name>
    <name type="synonym">Erwinia cypripedii</name>
    <dbReference type="NCBI Taxonomy" id="55209"/>
    <lineage>
        <taxon>Bacteria</taxon>
        <taxon>Pseudomonadati</taxon>
        <taxon>Pseudomonadota</taxon>
        <taxon>Gammaproteobacteria</taxon>
        <taxon>Enterobacterales</taxon>
        <taxon>Erwiniaceae</taxon>
        <taxon>Pantoea</taxon>
    </lineage>
</organism>
<evidence type="ECO:0000256" key="11">
    <source>
        <dbReference type="SAM" id="Phobius"/>
    </source>
</evidence>
<dbReference type="SUPFAM" id="SSF55874">
    <property type="entry name" value="ATPase domain of HSP90 chaperone/DNA topoisomerase II/histidine kinase"/>
    <property type="match status" value="1"/>
</dbReference>
<dbReference type="InterPro" id="IPR003594">
    <property type="entry name" value="HATPase_dom"/>
</dbReference>
<feature type="transmembrane region" description="Helical" evidence="11">
    <location>
        <begin position="12"/>
        <end position="32"/>
    </location>
</feature>
<dbReference type="CDD" id="cd00082">
    <property type="entry name" value="HisKA"/>
    <property type="match status" value="1"/>
</dbReference>
<reference evidence="14 15" key="1">
    <citation type="journal article" date="2017" name="Antonie Van Leeuwenhoek">
        <title>Phylogenomic resolution of the bacterial genus Pantoea and its relationship with Erwinia and Tatumella.</title>
        <authorList>
            <person name="Palmer M."/>
            <person name="Steenkamp E.T."/>
            <person name="Coetzee M.P."/>
            <person name="Chan W.Y."/>
            <person name="van Zyl E."/>
            <person name="De Maayer P."/>
            <person name="Coutinho T.A."/>
            <person name="Blom J."/>
            <person name="Smits T.H."/>
            <person name="Duffy B."/>
            <person name="Venter S.N."/>
        </authorList>
    </citation>
    <scope>NUCLEOTIDE SEQUENCE [LARGE SCALE GENOMIC DNA]</scope>
    <source>
        <strain evidence="14 15">LMG 2657</strain>
    </source>
</reference>
<dbReference type="InterPro" id="IPR003660">
    <property type="entry name" value="HAMP_dom"/>
</dbReference>
<dbReference type="GO" id="GO:0000155">
    <property type="term" value="F:phosphorelay sensor kinase activity"/>
    <property type="evidence" value="ECO:0007669"/>
    <property type="project" value="InterPro"/>
</dbReference>
<dbReference type="SUPFAM" id="SSF47384">
    <property type="entry name" value="Homodimeric domain of signal transducing histidine kinase"/>
    <property type="match status" value="1"/>
</dbReference>
<dbReference type="SMART" id="SM00387">
    <property type="entry name" value="HATPase_c"/>
    <property type="match status" value="1"/>
</dbReference>
<evidence type="ECO:0000259" key="13">
    <source>
        <dbReference type="PROSITE" id="PS50885"/>
    </source>
</evidence>
<evidence type="ECO:0000256" key="9">
    <source>
        <dbReference type="ARBA" id="ARBA00023012"/>
    </source>
</evidence>
<evidence type="ECO:0000256" key="7">
    <source>
        <dbReference type="ARBA" id="ARBA00022777"/>
    </source>
</evidence>
<evidence type="ECO:0000313" key="15">
    <source>
        <dbReference type="Proteomes" id="UP000193749"/>
    </source>
</evidence>
<dbReference type="PANTHER" id="PTHR45436">
    <property type="entry name" value="SENSOR HISTIDINE KINASE YKOH"/>
    <property type="match status" value="1"/>
</dbReference>
<keyword evidence="8 11" id="KW-1133">Transmembrane helix</keyword>
<keyword evidence="9" id="KW-0902">Two-component regulatory system</keyword>
<protein>
    <recommendedName>
        <fullName evidence="3">histidine kinase</fullName>
        <ecNumber evidence="3">2.7.13.3</ecNumber>
    </recommendedName>
</protein>
<keyword evidence="4" id="KW-0597">Phosphoprotein</keyword>
<comment type="subcellular location">
    <subcellularLocation>
        <location evidence="2">Membrane</location>
    </subcellularLocation>
</comment>
<dbReference type="STRING" id="55209.HA50_22270"/>
<dbReference type="InterPro" id="IPR036890">
    <property type="entry name" value="HATPase_C_sf"/>
</dbReference>
<dbReference type="InterPro" id="IPR003661">
    <property type="entry name" value="HisK_dim/P_dom"/>
</dbReference>
<dbReference type="Pfam" id="PF02518">
    <property type="entry name" value="HATPase_c"/>
    <property type="match status" value="1"/>
</dbReference>
<dbReference type="InterPro" id="IPR050428">
    <property type="entry name" value="TCS_sensor_his_kinase"/>
</dbReference>
<dbReference type="CDD" id="cd06225">
    <property type="entry name" value="HAMP"/>
    <property type="match status" value="1"/>
</dbReference>
<dbReference type="EC" id="2.7.13.3" evidence="3"/>
<feature type="domain" description="Histidine kinase" evidence="12">
    <location>
        <begin position="141"/>
        <end position="353"/>
    </location>
</feature>
<evidence type="ECO:0000259" key="12">
    <source>
        <dbReference type="PROSITE" id="PS50109"/>
    </source>
</evidence>
<dbReference type="AlphaFoldDB" id="A0A1X1EKS5"/>
<dbReference type="Pfam" id="PF00512">
    <property type="entry name" value="HisKA"/>
    <property type="match status" value="1"/>
</dbReference>
<comment type="catalytic activity">
    <reaction evidence="1">
        <text>ATP + protein L-histidine = ADP + protein N-phospho-L-histidine.</text>
        <dbReference type="EC" id="2.7.13.3"/>
    </reaction>
</comment>
<keyword evidence="7" id="KW-0418">Kinase</keyword>
<evidence type="ECO:0000256" key="5">
    <source>
        <dbReference type="ARBA" id="ARBA00022679"/>
    </source>
</evidence>
<dbReference type="RefSeq" id="WP_158087433.1">
    <property type="nucleotide sequence ID" value="NZ_JAGGMY010000002.1"/>
</dbReference>
<evidence type="ECO:0000256" key="1">
    <source>
        <dbReference type="ARBA" id="ARBA00000085"/>
    </source>
</evidence>
<dbReference type="Gene3D" id="1.10.287.130">
    <property type="match status" value="1"/>
</dbReference>
<dbReference type="InterPro" id="IPR036097">
    <property type="entry name" value="HisK_dim/P_sf"/>
</dbReference>
<dbReference type="CDD" id="cd00075">
    <property type="entry name" value="HATPase"/>
    <property type="match status" value="1"/>
</dbReference>
<dbReference type="PRINTS" id="PR00344">
    <property type="entry name" value="BCTRLSENSOR"/>
</dbReference>
<dbReference type="InterPro" id="IPR004358">
    <property type="entry name" value="Sig_transdc_His_kin-like_C"/>
</dbReference>
<dbReference type="PROSITE" id="PS50109">
    <property type="entry name" value="HIS_KIN"/>
    <property type="match status" value="1"/>
</dbReference>
<keyword evidence="10 11" id="KW-0472">Membrane</keyword>
<keyword evidence="15" id="KW-1185">Reference proteome</keyword>
<sequence>MKGSGLSRHLIILMIQLVCSSLLITFITWYAWVGLAVMVFGEQAKQFEYVATTSDWVQLGVSAGLSIIVAVITAVRFAKKILHPLQSLADSARRIAGGELSARADAGDRRLSETAALVDDFNIMAEKLEVASGEIVTWNAAIAHELRTPVTILRGRLQGLADGIFPPEQGLFKNLVRQTEGLARLIEDLRTLSLAASEHFSLRAEKVDIAQELISVVELVKPAMSEKHLSVITKVDSVDLRCDAARVRQMILALLDNARRYAVPGVVLLACQQHAEGVIISIEDEGPGIPEDKIGSIFDAFSRLDHSRSRDSGGTGLGLAVVKAIALAHHGYVKYERSELGGAGFKVFLPFDQIP</sequence>
<dbReference type="Pfam" id="PF00672">
    <property type="entry name" value="HAMP"/>
    <property type="match status" value="1"/>
</dbReference>
<evidence type="ECO:0000256" key="3">
    <source>
        <dbReference type="ARBA" id="ARBA00012438"/>
    </source>
</evidence>
<dbReference type="SUPFAM" id="SSF158472">
    <property type="entry name" value="HAMP domain-like"/>
    <property type="match status" value="1"/>
</dbReference>
<dbReference type="PANTHER" id="PTHR45436:SF5">
    <property type="entry name" value="SENSOR HISTIDINE KINASE TRCS"/>
    <property type="match status" value="1"/>
</dbReference>
<feature type="domain" description="HAMP" evidence="13">
    <location>
        <begin position="79"/>
        <end position="133"/>
    </location>
</feature>
<name>A0A1X1EKS5_PANCY</name>
<evidence type="ECO:0000256" key="10">
    <source>
        <dbReference type="ARBA" id="ARBA00023136"/>
    </source>
</evidence>
<dbReference type="SMART" id="SM00304">
    <property type="entry name" value="HAMP"/>
    <property type="match status" value="1"/>
</dbReference>
<dbReference type="GO" id="GO:0005886">
    <property type="term" value="C:plasma membrane"/>
    <property type="evidence" value="ECO:0007669"/>
    <property type="project" value="TreeGrafter"/>
</dbReference>
<dbReference type="PROSITE" id="PS50885">
    <property type="entry name" value="HAMP"/>
    <property type="match status" value="1"/>
</dbReference>
<evidence type="ECO:0000256" key="4">
    <source>
        <dbReference type="ARBA" id="ARBA00022553"/>
    </source>
</evidence>
<keyword evidence="5" id="KW-0808">Transferase</keyword>
<evidence type="ECO:0000256" key="8">
    <source>
        <dbReference type="ARBA" id="ARBA00022989"/>
    </source>
</evidence>
<feature type="transmembrane region" description="Helical" evidence="11">
    <location>
        <begin position="56"/>
        <end position="78"/>
    </location>
</feature>
<gene>
    <name evidence="14" type="ORF">HA50_22270</name>
</gene>
<evidence type="ECO:0000256" key="2">
    <source>
        <dbReference type="ARBA" id="ARBA00004370"/>
    </source>
</evidence>
<dbReference type="SMART" id="SM00388">
    <property type="entry name" value="HisKA"/>
    <property type="match status" value="1"/>
</dbReference>
<dbReference type="InterPro" id="IPR005467">
    <property type="entry name" value="His_kinase_dom"/>
</dbReference>
<dbReference type="OrthoDB" id="9804645at2"/>
<dbReference type="EMBL" id="MLJI01000002">
    <property type="protein sequence ID" value="ORM89374.1"/>
    <property type="molecule type" value="Genomic_DNA"/>
</dbReference>
<evidence type="ECO:0000313" key="14">
    <source>
        <dbReference type="EMBL" id="ORM89374.1"/>
    </source>
</evidence>
<accession>A0A1X1EKS5</accession>
<evidence type="ECO:0000256" key="6">
    <source>
        <dbReference type="ARBA" id="ARBA00022692"/>
    </source>
</evidence>
<keyword evidence="6 11" id="KW-0812">Transmembrane</keyword>
<comment type="caution">
    <text evidence="14">The sequence shown here is derived from an EMBL/GenBank/DDBJ whole genome shotgun (WGS) entry which is preliminary data.</text>
</comment>